<evidence type="ECO:0000313" key="2">
    <source>
        <dbReference type="EMBL" id="KRX08144.1"/>
    </source>
</evidence>
<keyword evidence="1" id="KW-1133">Transmembrane helix</keyword>
<keyword evidence="1" id="KW-0472">Membrane</keyword>
<feature type="transmembrane region" description="Helical" evidence="1">
    <location>
        <begin position="136"/>
        <end position="164"/>
    </location>
</feature>
<dbReference type="AlphaFoldDB" id="A0A0V0R1I1"/>
<accession>A0A0V0R1I1</accession>
<feature type="transmembrane region" description="Helical" evidence="1">
    <location>
        <begin position="94"/>
        <end position="116"/>
    </location>
</feature>
<evidence type="ECO:0000313" key="3">
    <source>
        <dbReference type="Proteomes" id="UP000054937"/>
    </source>
</evidence>
<comment type="caution">
    <text evidence="2">The sequence shown here is derived from an EMBL/GenBank/DDBJ whole genome shotgun (WGS) entry which is preliminary data.</text>
</comment>
<gene>
    <name evidence="2" type="ORF">PPERSA_01689</name>
</gene>
<dbReference type="InParanoid" id="A0A0V0R1I1"/>
<dbReference type="EMBL" id="LDAU01000073">
    <property type="protein sequence ID" value="KRX08144.1"/>
    <property type="molecule type" value="Genomic_DNA"/>
</dbReference>
<evidence type="ECO:0000256" key="1">
    <source>
        <dbReference type="SAM" id="Phobius"/>
    </source>
</evidence>
<reference evidence="2 3" key="1">
    <citation type="journal article" date="2015" name="Sci. Rep.">
        <title>Genome of the facultative scuticociliatosis pathogen Pseudocohnilembus persalinus provides insight into its virulence through horizontal gene transfer.</title>
        <authorList>
            <person name="Xiong J."/>
            <person name="Wang G."/>
            <person name="Cheng J."/>
            <person name="Tian M."/>
            <person name="Pan X."/>
            <person name="Warren A."/>
            <person name="Jiang C."/>
            <person name="Yuan D."/>
            <person name="Miao W."/>
        </authorList>
    </citation>
    <scope>NUCLEOTIDE SEQUENCE [LARGE SCALE GENOMIC DNA]</scope>
    <source>
        <strain evidence="2">36N120E</strain>
    </source>
</reference>
<keyword evidence="1" id="KW-0812">Transmembrane</keyword>
<keyword evidence="3" id="KW-1185">Reference proteome</keyword>
<proteinExistence type="predicted"/>
<name>A0A0V0R1I1_PSEPJ</name>
<protein>
    <submittedName>
        <fullName evidence="2">Uncharacterized protein</fullName>
    </submittedName>
</protein>
<sequence length="199" mass="23757">MNASPHINSNTQRNISAKEELFFLTKEMNHIMRKLSHFQLTLDEKVSNFICCSKVFHPYNSFNLINNIVENIMIIMCLFLYTLFCFFDFFQEDFFFWVVIASLIVFSSGTFLRINTGYFDQGIIIFDRMNLNGNMVYVWQLIKMVSTTLALCHFVGTAFFWIAVMEKFYLDQYSWVEAQGFWDEPIHYQYVLSFYQLLH</sequence>
<organism evidence="2 3">
    <name type="scientific">Pseudocohnilembus persalinus</name>
    <name type="common">Ciliate</name>
    <dbReference type="NCBI Taxonomy" id="266149"/>
    <lineage>
        <taxon>Eukaryota</taxon>
        <taxon>Sar</taxon>
        <taxon>Alveolata</taxon>
        <taxon>Ciliophora</taxon>
        <taxon>Intramacronucleata</taxon>
        <taxon>Oligohymenophorea</taxon>
        <taxon>Scuticociliatia</taxon>
        <taxon>Philasterida</taxon>
        <taxon>Pseudocohnilembidae</taxon>
        <taxon>Pseudocohnilembus</taxon>
    </lineage>
</organism>
<feature type="transmembrane region" description="Helical" evidence="1">
    <location>
        <begin position="68"/>
        <end position="87"/>
    </location>
</feature>
<dbReference type="Proteomes" id="UP000054937">
    <property type="component" value="Unassembled WGS sequence"/>
</dbReference>